<evidence type="ECO:0000313" key="9">
    <source>
        <dbReference type="EMBL" id="SMC96058.1"/>
    </source>
</evidence>
<dbReference type="PROSITE" id="PS50975">
    <property type="entry name" value="ATP_GRASP"/>
    <property type="match status" value="1"/>
</dbReference>
<evidence type="ECO:0000259" key="8">
    <source>
        <dbReference type="PROSITE" id="PS50975"/>
    </source>
</evidence>
<comment type="subcellular location">
    <subcellularLocation>
        <location evidence="4">Cytoplasm</location>
    </subcellularLocation>
</comment>
<feature type="binding site" evidence="6">
    <location>
        <position position="293"/>
    </location>
    <ligand>
        <name>Mg(2+)</name>
        <dbReference type="ChEBI" id="CHEBI:18420"/>
        <label>2</label>
    </ligand>
</feature>
<dbReference type="InterPro" id="IPR013815">
    <property type="entry name" value="ATP_grasp_subdomain_1"/>
</dbReference>
<feature type="binding site" evidence="6">
    <location>
        <position position="293"/>
    </location>
    <ligand>
        <name>Mg(2+)</name>
        <dbReference type="ChEBI" id="CHEBI:18420"/>
        <label>1</label>
    </ligand>
</feature>
<keyword evidence="7" id="KW-0547">Nucleotide-binding</keyword>
<dbReference type="PANTHER" id="PTHR23132">
    <property type="entry name" value="D-ALANINE--D-ALANINE LIGASE"/>
    <property type="match status" value="1"/>
</dbReference>
<dbReference type="GO" id="GO:0008360">
    <property type="term" value="P:regulation of cell shape"/>
    <property type="evidence" value="ECO:0007669"/>
    <property type="project" value="UniProtKB-KW"/>
</dbReference>
<dbReference type="InterPro" id="IPR011095">
    <property type="entry name" value="Dala_Dala_lig_C"/>
</dbReference>
<keyword evidence="2 4" id="KW-0436">Ligase</keyword>
<feature type="active site" evidence="5">
    <location>
        <position position="304"/>
    </location>
</feature>
<comment type="catalytic activity">
    <reaction evidence="4">
        <text>2 D-alanine + ATP = D-alanyl-D-alanine + ADP + phosphate + H(+)</text>
        <dbReference type="Rhea" id="RHEA:11224"/>
        <dbReference type="ChEBI" id="CHEBI:15378"/>
        <dbReference type="ChEBI" id="CHEBI:30616"/>
        <dbReference type="ChEBI" id="CHEBI:43474"/>
        <dbReference type="ChEBI" id="CHEBI:57416"/>
        <dbReference type="ChEBI" id="CHEBI:57822"/>
        <dbReference type="ChEBI" id="CHEBI:456216"/>
        <dbReference type="EC" id="6.3.2.4"/>
    </reaction>
</comment>
<keyword evidence="3 4" id="KW-0961">Cell wall biogenesis/degradation</keyword>
<comment type="similarity">
    <text evidence="1 4">Belongs to the D-alanine--D-alanine ligase family.</text>
</comment>
<evidence type="ECO:0000256" key="2">
    <source>
        <dbReference type="ARBA" id="ARBA00022598"/>
    </source>
</evidence>
<dbReference type="GO" id="GO:0071555">
    <property type="term" value="P:cell wall organization"/>
    <property type="evidence" value="ECO:0007669"/>
    <property type="project" value="UniProtKB-KW"/>
</dbReference>
<keyword evidence="6" id="KW-0464">Manganese</keyword>
<evidence type="ECO:0000313" key="10">
    <source>
        <dbReference type="Proteomes" id="UP000192674"/>
    </source>
</evidence>
<dbReference type="Gene3D" id="3.30.470.20">
    <property type="entry name" value="ATP-grasp fold, B domain"/>
    <property type="match status" value="1"/>
</dbReference>
<feature type="active site" evidence="5">
    <location>
        <position position="33"/>
    </location>
</feature>
<comment type="cofactor">
    <cofactor evidence="6">
        <name>Mg(2+)</name>
        <dbReference type="ChEBI" id="CHEBI:18420"/>
    </cofactor>
    <cofactor evidence="6">
        <name>Mn(2+)</name>
        <dbReference type="ChEBI" id="CHEBI:29035"/>
    </cofactor>
    <text evidence="6">Binds 2 magnesium or manganese ions per subunit.</text>
</comment>
<feature type="binding site" evidence="6">
    <location>
        <position position="280"/>
    </location>
    <ligand>
        <name>Mg(2+)</name>
        <dbReference type="ChEBI" id="CHEBI:18420"/>
        <label>1</label>
    </ligand>
</feature>
<dbReference type="GO" id="GO:0009252">
    <property type="term" value="P:peptidoglycan biosynthetic process"/>
    <property type="evidence" value="ECO:0007669"/>
    <property type="project" value="UniProtKB-UniRule"/>
</dbReference>
<feature type="domain" description="ATP-grasp" evidence="8">
    <location>
        <begin position="119"/>
        <end position="326"/>
    </location>
</feature>
<dbReference type="NCBIfam" id="NF002378">
    <property type="entry name" value="PRK01372.1"/>
    <property type="match status" value="1"/>
</dbReference>
<dbReference type="EC" id="6.3.2.4" evidence="4"/>
<evidence type="ECO:0000256" key="3">
    <source>
        <dbReference type="ARBA" id="ARBA00023316"/>
    </source>
</evidence>
<dbReference type="AlphaFoldDB" id="A0A1W2DGL0"/>
<comment type="pathway">
    <text evidence="4">Cell wall biogenesis; peptidoglycan biosynthesis.</text>
</comment>
<dbReference type="GO" id="GO:0005524">
    <property type="term" value="F:ATP binding"/>
    <property type="evidence" value="ECO:0007669"/>
    <property type="project" value="UniProtKB-UniRule"/>
</dbReference>
<gene>
    <name evidence="4" type="primary">ddl</name>
    <name evidence="9" type="ORF">SAMN05661093_03246</name>
</gene>
<keyword evidence="4" id="KW-0963">Cytoplasm</keyword>
<dbReference type="InterPro" id="IPR016185">
    <property type="entry name" value="PreATP-grasp_dom_sf"/>
</dbReference>
<evidence type="ECO:0000256" key="4">
    <source>
        <dbReference type="HAMAP-Rule" id="MF_00047"/>
    </source>
</evidence>
<dbReference type="SUPFAM" id="SSF56059">
    <property type="entry name" value="Glutathione synthetase ATP-binding domain-like"/>
    <property type="match status" value="1"/>
</dbReference>
<dbReference type="Proteomes" id="UP000192674">
    <property type="component" value="Unassembled WGS sequence"/>
</dbReference>
<dbReference type="GO" id="GO:0046872">
    <property type="term" value="F:metal ion binding"/>
    <property type="evidence" value="ECO:0007669"/>
    <property type="project" value="UniProtKB-KW"/>
</dbReference>
<keyword evidence="4" id="KW-0133">Cell shape</keyword>
<dbReference type="InterPro" id="IPR011761">
    <property type="entry name" value="ATP-grasp"/>
</dbReference>
<evidence type="ECO:0000256" key="1">
    <source>
        <dbReference type="ARBA" id="ARBA00010871"/>
    </source>
</evidence>
<dbReference type="GO" id="GO:0008716">
    <property type="term" value="F:D-alanine-D-alanine ligase activity"/>
    <property type="evidence" value="ECO:0007669"/>
    <property type="project" value="UniProtKB-UniRule"/>
</dbReference>
<dbReference type="SUPFAM" id="SSF52440">
    <property type="entry name" value="PreATP-grasp domain"/>
    <property type="match status" value="1"/>
</dbReference>
<name>A0A1W2DGL0_KIBAR</name>
<feature type="binding site" evidence="6">
    <location>
        <position position="295"/>
    </location>
    <ligand>
        <name>Mg(2+)</name>
        <dbReference type="ChEBI" id="CHEBI:18420"/>
        <label>2</label>
    </ligand>
</feature>
<comment type="function">
    <text evidence="4">Cell wall formation.</text>
</comment>
<dbReference type="Pfam" id="PF07478">
    <property type="entry name" value="Dala_Dala_lig_C"/>
    <property type="match status" value="1"/>
</dbReference>
<keyword evidence="6" id="KW-0479">Metal-binding</keyword>
<reference evidence="9 10" key="1">
    <citation type="submission" date="2017-04" db="EMBL/GenBank/DDBJ databases">
        <authorList>
            <person name="Afonso C.L."/>
            <person name="Miller P.J."/>
            <person name="Scott M.A."/>
            <person name="Spackman E."/>
            <person name="Goraichik I."/>
            <person name="Dimitrov K.M."/>
            <person name="Suarez D.L."/>
            <person name="Swayne D.E."/>
        </authorList>
    </citation>
    <scope>NUCLEOTIDE SEQUENCE [LARGE SCALE GENOMIC DNA]</scope>
    <source>
        <strain evidence="9 10">DSM 43828</strain>
    </source>
</reference>
<keyword evidence="6" id="KW-0460">Magnesium</keyword>
<dbReference type="InterPro" id="IPR005905">
    <property type="entry name" value="D_ala_D_ala"/>
</dbReference>
<keyword evidence="7" id="KW-0067">ATP-binding</keyword>
<accession>A0A1W2DGL0</accession>
<keyword evidence="4" id="KW-0573">Peptidoglycan synthesis</keyword>
<dbReference type="Gene3D" id="3.30.1490.20">
    <property type="entry name" value="ATP-grasp fold, A domain"/>
    <property type="match status" value="1"/>
</dbReference>
<feature type="active site" evidence="5">
    <location>
        <position position="169"/>
    </location>
</feature>
<evidence type="ECO:0000256" key="6">
    <source>
        <dbReference type="PIRSR" id="PIRSR039102-3"/>
    </source>
</evidence>
<protein>
    <recommendedName>
        <fullName evidence="4">D-alanine--D-alanine ligase</fullName>
        <ecNumber evidence="4">6.3.2.4</ecNumber>
    </recommendedName>
    <alternativeName>
        <fullName evidence="4">D-Ala-D-Ala ligase</fullName>
    </alternativeName>
    <alternativeName>
        <fullName evidence="4">D-alanylalanine synthetase</fullName>
    </alternativeName>
</protein>
<dbReference type="PANTHER" id="PTHR23132:SF23">
    <property type="entry name" value="D-ALANINE--D-ALANINE LIGASE B"/>
    <property type="match status" value="1"/>
</dbReference>
<keyword evidence="10" id="KW-1185">Reference proteome</keyword>
<dbReference type="PIRSF" id="PIRSF039102">
    <property type="entry name" value="Ddl/VanB"/>
    <property type="match status" value="1"/>
</dbReference>
<dbReference type="EMBL" id="FWXV01000002">
    <property type="protein sequence ID" value="SMC96058.1"/>
    <property type="molecule type" value="Genomic_DNA"/>
</dbReference>
<evidence type="ECO:0000256" key="5">
    <source>
        <dbReference type="PIRSR" id="PIRSR039102-1"/>
    </source>
</evidence>
<proteinExistence type="inferred from homology"/>
<dbReference type="GO" id="GO:0005737">
    <property type="term" value="C:cytoplasm"/>
    <property type="evidence" value="ECO:0007669"/>
    <property type="project" value="UniProtKB-SubCell"/>
</dbReference>
<organism evidence="9 10">
    <name type="scientific">Kibdelosporangium aridum</name>
    <dbReference type="NCBI Taxonomy" id="2030"/>
    <lineage>
        <taxon>Bacteria</taxon>
        <taxon>Bacillati</taxon>
        <taxon>Actinomycetota</taxon>
        <taxon>Actinomycetes</taxon>
        <taxon>Pseudonocardiales</taxon>
        <taxon>Pseudonocardiaceae</taxon>
        <taxon>Kibdelosporangium</taxon>
    </lineage>
</organism>
<dbReference type="UniPathway" id="UPA00219"/>
<evidence type="ECO:0000256" key="7">
    <source>
        <dbReference type="PROSITE-ProRule" id="PRU00409"/>
    </source>
</evidence>
<sequence>MSPPERRLRALTRHNPGVSDRTVAVLSGGLTHERDVSLRSGRRLSNALRTVGLTVDEWDTDGALLTRLSTQKPDAVVIALHGGEGENGSIQTVLEMLGQPFVGTDSHACRRAWDKPTAKAELSRSGLLTPDWVVLSHSTFRELGAQAVLDAMVARLGLPLMLKPDQGGSALGAQVVRDASELPAAMVNCLAYGETVLAEEYITGIEVAVTVIDTPDGPVALPAVEIEPENGVYDYTARYTAGLTNFFTPARVSPDVASRVADMAVSAHTLLGLRDVSRTDAVIAEDESIYFLEVNVSPGLTETSLLPMATEAAGRSLGQIYAELIDRAIDRG</sequence>
<dbReference type="HAMAP" id="MF_00047">
    <property type="entry name" value="Dala_Dala_lig"/>
    <property type="match status" value="1"/>
</dbReference>
<dbReference type="Gene3D" id="3.40.50.20">
    <property type="match status" value="1"/>
</dbReference>